<evidence type="ECO:0000256" key="5">
    <source>
        <dbReference type="ARBA" id="ARBA00022989"/>
    </source>
</evidence>
<comment type="caution">
    <text evidence="9">The sequence shown here is derived from an EMBL/GenBank/DDBJ whole genome shotgun (WGS) entry which is preliminary data.</text>
</comment>
<feature type="transmembrane region" description="Helical" evidence="7">
    <location>
        <begin position="53"/>
        <end position="73"/>
    </location>
</feature>
<feature type="transmembrane region" description="Helical" evidence="7">
    <location>
        <begin position="170"/>
        <end position="192"/>
    </location>
</feature>
<feature type="transmembrane region" description="Helical" evidence="7">
    <location>
        <begin position="312"/>
        <end position="330"/>
    </location>
</feature>
<dbReference type="InterPro" id="IPR004681">
    <property type="entry name" value="TRAP_DctM"/>
</dbReference>
<evidence type="ECO:0000256" key="7">
    <source>
        <dbReference type="RuleBase" id="RU369079"/>
    </source>
</evidence>
<sequence>MSVLPIIILLAAIAIGIPVAMAIGMAGMFFFVVSGTMPTEIFIQRIVAVTHSFPLLAVPLFIMTGVVMNYAGITRRMMDLAEAMTGHWRGGLAQVNVLLSTLMGGVAGSANADAAMQARVLVPEMSARGYDRAFSAAVTASSAIISVIIPPGIGLILYGFMGDVSIGKLFLAGIVPGIVLCGAMMMLVAVLARRNGMRPSQDKPASWHQRWVALRAAGLALLVPAGIVVGIRLGIFTPTEAGACAVAFAVIIGLVLRELKWSHLRPILEQTSQATAVVLLVICMANGFGFYMTWERIPSAVADWMLTLTSNPILLLLLINLMLIAVGMFLEGSAALILLTPILVPVVVTLGVDPVHFGIVMVLNLTIAGVTPPLGTLMFTTCAITGVSIRRFIQAALPFYALLFAMLLVVTLVPQLSLWLPDLKFGQG</sequence>
<evidence type="ECO:0000256" key="1">
    <source>
        <dbReference type="ARBA" id="ARBA00004429"/>
    </source>
</evidence>
<dbReference type="Proteomes" id="UP001165641">
    <property type="component" value="Unassembled WGS sequence"/>
</dbReference>
<feature type="transmembrane region" description="Helical" evidence="7">
    <location>
        <begin position="241"/>
        <end position="259"/>
    </location>
</feature>
<dbReference type="InterPro" id="IPR010656">
    <property type="entry name" value="DctM"/>
</dbReference>
<keyword evidence="4 7" id="KW-0812">Transmembrane</keyword>
<feature type="transmembrane region" description="Helical" evidence="7">
    <location>
        <begin position="358"/>
        <end position="387"/>
    </location>
</feature>
<keyword evidence="10" id="KW-1185">Reference proteome</keyword>
<comment type="subcellular location">
    <subcellularLocation>
        <location evidence="1 7">Cell inner membrane</location>
        <topology evidence="1 7">Multi-pass membrane protein</topology>
    </subcellularLocation>
</comment>
<feature type="transmembrane region" description="Helical" evidence="7">
    <location>
        <begin position="399"/>
        <end position="420"/>
    </location>
</feature>
<proteinExistence type="inferred from homology"/>
<feature type="transmembrane region" description="Helical" evidence="7">
    <location>
        <begin position="212"/>
        <end position="235"/>
    </location>
</feature>
<protein>
    <recommendedName>
        <fullName evidence="7">TRAP transporter large permease protein</fullName>
    </recommendedName>
</protein>
<evidence type="ECO:0000256" key="3">
    <source>
        <dbReference type="ARBA" id="ARBA00022519"/>
    </source>
</evidence>
<dbReference type="Pfam" id="PF06808">
    <property type="entry name" value="DctM"/>
    <property type="match status" value="1"/>
</dbReference>
<dbReference type="RefSeq" id="WP_271890376.1">
    <property type="nucleotide sequence ID" value="NZ_JAQBIE010000030.1"/>
</dbReference>
<feature type="domain" description="TRAP C4-dicarboxylate transport system permease DctM subunit" evidence="8">
    <location>
        <begin position="6"/>
        <end position="416"/>
    </location>
</feature>
<keyword evidence="5 7" id="KW-1133">Transmembrane helix</keyword>
<comment type="subunit">
    <text evidence="7">The complex comprises the extracytoplasmic solute receptor protein and the two transmembrane proteins.</text>
</comment>
<organism evidence="9 10">
    <name type="scientific">Paracoccus onchidii</name>
    <dbReference type="NCBI Taxonomy" id="3017813"/>
    <lineage>
        <taxon>Bacteria</taxon>
        <taxon>Pseudomonadati</taxon>
        <taxon>Pseudomonadota</taxon>
        <taxon>Alphaproteobacteria</taxon>
        <taxon>Rhodobacterales</taxon>
        <taxon>Paracoccaceae</taxon>
        <taxon>Paracoccus</taxon>
    </lineage>
</organism>
<reference evidence="9" key="1">
    <citation type="submission" date="2022-12" db="EMBL/GenBank/DDBJ databases">
        <title>Paracoccus onchidii sp. nov., isolated from a marine invertebrate from the South China Sea.</title>
        <authorList>
            <person name="Xu S."/>
            <person name="Liu Z."/>
            <person name="Xu Y."/>
        </authorList>
    </citation>
    <scope>NUCLEOTIDE SEQUENCE</scope>
    <source>
        <strain evidence="9">Z330</strain>
    </source>
</reference>
<feature type="transmembrane region" description="Helical" evidence="7">
    <location>
        <begin position="335"/>
        <end position="352"/>
    </location>
</feature>
<feature type="transmembrane region" description="Helical" evidence="7">
    <location>
        <begin position="271"/>
        <end position="292"/>
    </location>
</feature>
<evidence type="ECO:0000256" key="4">
    <source>
        <dbReference type="ARBA" id="ARBA00022692"/>
    </source>
</evidence>
<keyword evidence="3 7" id="KW-0997">Cell inner membrane</keyword>
<comment type="function">
    <text evidence="7">Part of the tripartite ATP-independent periplasmic (TRAP) transport system.</text>
</comment>
<dbReference type="PIRSF" id="PIRSF006066">
    <property type="entry name" value="HI0050"/>
    <property type="match status" value="1"/>
</dbReference>
<dbReference type="PANTHER" id="PTHR33362:SF4">
    <property type="entry name" value="2,3-DIKETO-L-GULONATE TRAP TRANSPORTER LARGE PERMEASE PROTEIN YIAN"/>
    <property type="match status" value="1"/>
</dbReference>
<dbReference type="EMBL" id="JAQBIE010000030">
    <property type="protein sequence ID" value="MDB6179274.1"/>
    <property type="molecule type" value="Genomic_DNA"/>
</dbReference>
<evidence type="ECO:0000256" key="6">
    <source>
        <dbReference type="ARBA" id="ARBA00023136"/>
    </source>
</evidence>
<evidence type="ECO:0000256" key="2">
    <source>
        <dbReference type="ARBA" id="ARBA00022475"/>
    </source>
</evidence>
<keyword evidence="7" id="KW-0813">Transport</keyword>
<comment type="similarity">
    <text evidence="7">Belongs to the TRAP transporter large permease family.</text>
</comment>
<keyword evidence="6 7" id="KW-0472">Membrane</keyword>
<evidence type="ECO:0000259" key="8">
    <source>
        <dbReference type="Pfam" id="PF06808"/>
    </source>
</evidence>
<evidence type="ECO:0000313" key="9">
    <source>
        <dbReference type="EMBL" id="MDB6179274.1"/>
    </source>
</evidence>
<accession>A0ABT4ZIT7</accession>
<keyword evidence="2" id="KW-1003">Cell membrane</keyword>
<evidence type="ECO:0000313" key="10">
    <source>
        <dbReference type="Proteomes" id="UP001165641"/>
    </source>
</evidence>
<feature type="transmembrane region" description="Helical" evidence="7">
    <location>
        <begin position="133"/>
        <end position="158"/>
    </location>
</feature>
<gene>
    <name evidence="9" type="ORF">PAF17_17420</name>
</gene>
<dbReference type="NCBIfam" id="TIGR00786">
    <property type="entry name" value="dctM"/>
    <property type="match status" value="1"/>
</dbReference>
<name>A0ABT4ZIT7_9RHOB</name>
<feature type="transmembrane region" description="Helical" evidence="7">
    <location>
        <begin position="6"/>
        <end position="32"/>
    </location>
</feature>
<dbReference type="PANTHER" id="PTHR33362">
    <property type="entry name" value="SIALIC ACID TRAP TRANSPORTER PERMEASE PROTEIN SIAT-RELATED"/>
    <property type="match status" value="1"/>
</dbReference>